<feature type="domain" description="RING-type" evidence="10">
    <location>
        <begin position="483"/>
        <end position="525"/>
    </location>
</feature>
<reference evidence="11" key="1">
    <citation type="submission" date="2010-04" db="EMBL/GenBank/DDBJ databases">
        <authorList>
            <person name="Reid K.E."/>
            <person name="Liao N."/>
            <person name="Chan S."/>
            <person name="Docking R."/>
            <person name="Taylor G."/>
            <person name="Moore R."/>
            <person name="Mayo M."/>
            <person name="Munro S."/>
            <person name="King J."/>
            <person name="Yanchuk A."/>
            <person name="Holt R."/>
            <person name="Jones S."/>
            <person name="Marra M."/>
            <person name="Ritland C.E."/>
            <person name="Ritland K."/>
            <person name="Bohlmann J."/>
        </authorList>
    </citation>
    <scope>NUCLEOTIDE SEQUENCE</scope>
    <source>
        <tissue evidence="11">Bud</tissue>
    </source>
</reference>
<comment type="subcellular location">
    <subcellularLocation>
        <location evidence="1">Membrane</location>
        <topology evidence="1">Single-pass membrane protein</topology>
    </subcellularLocation>
</comment>
<evidence type="ECO:0000256" key="8">
    <source>
        <dbReference type="PROSITE-ProRule" id="PRU00175"/>
    </source>
</evidence>
<name>D5A9N9_PICSI</name>
<dbReference type="Pfam" id="PF13639">
    <property type="entry name" value="zf-RING_2"/>
    <property type="match status" value="1"/>
</dbReference>
<keyword evidence="7" id="KW-0472">Membrane</keyword>
<feature type="compositionally biased region" description="Polar residues" evidence="9">
    <location>
        <begin position="1"/>
        <end position="22"/>
    </location>
</feature>
<dbReference type="SUPFAM" id="SSF57850">
    <property type="entry name" value="RING/U-box"/>
    <property type="match status" value="1"/>
</dbReference>
<keyword evidence="6" id="KW-1133">Transmembrane helix</keyword>
<dbReference type="Gene3D" id="3.30.40.10">
    <property type="entry name" value="Zinc/RING finger domain, C3HC4 (zinc finger)"/>
    <property type="match status" value="1"/>
</dbReference>
<evidence type="ECO:0000313" key="11">
    <source>
        <dbReference type="EMBL" id="ADE76258.1"/>
    </source>
</evidence>
<dbReference type="FunFam" id="3.30.40.10:FF:000388">
    <property type="entry name" value="Putative RING zinc finger domain superfamily protein"/>
    <property type="match status" value="1"/>
</dbReference>
<dbReference type="GO" id="GO:0016020">
    <property type="term" value="C:membrane"/>
    <property type="evidence" value="ECO:0007669"/>
    <property type="project" value="UniProtKB-SubCell"/>
</dbReference>
<feature type="region of interest" description="Disordered" evidence="9">
    <location>
        <begin position="84"/>
        <end position="140"/>
    </location>
</feature>
<dbReference type="PROSITE" id="PS50089">
    <property type="entry name" value="ZF_RING_2"/>
    <property type="match status" value="1"/>
</dbReference>
<protein>
    <recommendedName>
        <fullName evidence="10">RING-type domain-containing protein</fullName>
    </recommendedName>
</protein>
<dbReference type="PANTHER" id="PTHR47168">
    <property type="entry name" value="RING ZINC FINGER DOMAIN SUPERFAMILY PROTEIN-RELATED"/>
    <property type="match status" value="1"/>
</dbReference>
<evidence type="ECO:0000256" key="3">
    <source>
        <dbReference type="ARBA" id="ARBA00022723"/>
    </source>
</evidence>
<evidence type="ECO:0000256" key="9">
    <source>
        <dbReference type="SAM" id="MobiDB-lite"/>
    </source>
</evidence>
<evidence type="ECO:0000256" key="6">
    <source>
        <dbReference type="ARBA" id="ARBA00022989"/>
    </source>
</evidence>
<accession>D5A9N9</accession>
<evidence type="ECO:0000256" key="7">
    <source>
        <dbReference type="ARBA" id="ARBA00023136"/>
    </source>
</evidence>
<keyword evidence="2" id="KW-0812">Transmembrane</keyword>
<dbReference type="SMART" id="SM00184">
    <property type="entry name" value="RING"/>
    <property type="match status" value="1"/>
</dbReference>
<evidence type="ECO:0000256" key="5">
    <source>
        <dbReference type="ARBA" id="ARBA00022833"/>
    </source>
</evidence>
<dbReference type="AlphaFoldDB" id="D5A9N9"/>
<feature type="region of interest" description="Disordered" evidence="9">
    <location>
        <begin position="242"/>
        <end position="262"/>
    </location>
</feature>
<dbReference type="EMBL" id="BT122912">
    <property type="protein sequence ID" value="ADE76258.1"/>
    <property type="molecule type" value="mRNA"/>
</dbReference>
<proteinExistence type="evidence at transcript level"/>
<keyword evidence="3" id="KW-0479">Metal-binding</keyword>
<keyword evidence="5" id="KW-0862">Zinc</keyword>
<organism evidence="11">
    <name type="scientific">Picea sitchensis</name>
    <name type="common">Sitka spruce</name>
    <name type="synonym">Pinus sitchensis</name>
    <dbReference type="NCBI Taxonomy" id="3332"/>
    <lineage>
        <taxon>Eukaryota</taxon>
        <taxon>Viridiplantae</taxon>
        <taxon>Streptophyta</taxon>
        <taxon>Embryophyta</taxon>
        <taxon>Tracheophyta</taxon>
        <taxon>Spermatophyta</taxon>
        <taxon>Pinopsida</taxon>
        <taxon>Pinidae</taxon>
        <taxon>Conifers I</taxon>
        <taxon>Pinales</taxon>
        <taxon>Pinaceae</taxon>
        <taxon>Picea</taxon>
    </lineage>
</organism>
<feature type="region of interest" description="Disordered" evidence="9">
    <location>
        <begin position="1"/>
        <end position="29"/>
    </location>
</feature>
<dbReference type="InterPro" id="IPR001841">
    <property type="entry name" value="Znf_RING"/>
</dbReference>
<dbReference type="PANTHER" id="PTHR47168:SF1">
    <property type="entry name" value="OS02G0798600 PROTEIN"/>
    <property type="match status" value="1"/>
</dbReference>
<evidence type="ECO:0000256" key="2">
    <source>
        <dbReference type="ARBA" id="ARBA00022692"/>
    </source>
</evidence>
<evidence type="ECO:0000259" key="10">
    <source>
        <dbReference type="PROSITE" id="PS50089"/>
    </source>
</evidence>
<dbReference type="GO" id="GO:0008270">
    <property type="term" value="F:zinc ion binding"/>
    <property type="evidence" value="ECO:0007669"/>
    <property type="project" value="UniProtKB-KW"/>
</dbReference>
<feature type="region of interest" description="Disordered" evidence="9">
    <location>
        <begin position="270"/>
        <end position="289"/>
    </location>
</feature>
<evidence type="ECO:0000256" key="1">
    <source>
        <dbReference type="ARBA" id="ARBA00004167"/>
    </source>
</evidence>
<keyword evidence="4 8" id="KW-0863">Zinc-finger</keyword>
<dbReference type="InterPro" id="IPR051653">
    <property type="entry name" value="E3_ligase_sorting_rcpt"/>
</dbReference>
<feature type="compositionally biased region" description="Low complexity" evidence="9">
    <location>
        <begin position="271"/>
        <end position="285"/>
    </location>
</feature>
<dbReference type="InterPro" id="IPR013083">
    <property type="entry name" value="Znf_RING/FYVE/PHD"/>
</dbReference>
<evidence type="ECO:0000256" key="4">
    <source>
        <dbReference type="ARBA" id="ARBA00022771"/>
    </source>
</evidence>
<sequence>MGSSNSRAAGGSMQSHQRNRGLNQRREGRIRPLIRSLSCGTVFPRFIENEELPNENQRNLTVNEDEGYGSELAIEKNFQQMTVSSENGHGGTELGTSGESSSIPSREIVTGCSGRWGDTGSGQASDSCPDNRSHYVGESSGVMDGNLSDIAGQIGQITAVDLEASSSHLAQSSNIECESSICTEGMRQLSTFNSEFELSSPLEGGGSLTIPHVFGEQSESSAANSHSVVPDSTLAEGQLTGEESVAQDLSRTNPEPRESENRSMLHVEAVSLSSNESSSSAGHVSNQELRRNSRRRLWDALTRGTSRRRNLSPAILLSTDDIDDLGSSNDRWLLDFSGVLYDDALEDDGLNNSRSSDSEERRWRFRSQVWALQRLRRGSDGASSGHSRFCASGTHADGHCSCEAYVMTEETSTHASISRIVMLAEALFEVLDEIHRQSVALSQSTSLSLVSLPAPESVVDSFPIRNHKNPEKNENVNDEAAQCYICLAEYEEGDKIRVLPCHHEYHMACVDKWLKEIHRVCPLCRGNVCEQNVANSEASNS</sequence>